<gene>
    <name evidence="1" type="ORF">FJU30_15425</name>
</gene>
<evidence type="ECO:0000313" key="1">
    <source>
        <dbReference type="EMBL" id="KAA8999059.1"/>
    </source>
</evidence>
<keyword evidence="2" id="KW-1185">Reference proteome</keyword>
<dbReference type="PANTHER" id="PTHR32305">
    <property type="match status" value="1"/>
</dbReference>
<name>A0A5J5FYT4_9GAMM</name>
<sequence length="201" mass="21977">MDEASIPGLHYNLFRYYDPDCGRFTQPDPIGLAGGINLYQYAPNPLSWVDPLGLTGEDVTTFYHAGDIKGAIDPSFGLGSKDFDPAGKSGFYVTTDKAQALEWAQMRGHPTVTQFDIPNSELAKLDIKVFDSANGEWADFVTQGRKGTLSHGHDGVSGPMLRNSFQVTNRGAIPKPKGTQLAIYTKKAAALFDRFKVRGCR</sequence>
<dbReference type="AlphaFoldDB" id="A0A5J5FYT4"/>
<dbReference type="InterPro" id="IPR050708">
    <property type="entry name" value="T6SS_VgrG/RHS"/>
</dbReference>
<protein>
    <submittedName>
        <fullName evidence="1">DUF3990 domain-containing protein</fullName>
    </submittedName>
</protein>
<reference evidence="1 2" key="1">
    <citation type="submission" date="2019-09" db="EMBL/GenBank/DDBJ databases">
        <authorList>
            <person name="Li Y."/>
        </authorList>
    </citation>
    <scope>NUCLEOTIDE SEQUENCE [LARGE SCALE GENOMIC DNA]</scope>
    <source>
        <strain evidence="1 2">L3-3HA</strain>
    </source>
</reference>
<organism evidence="1 2">
    <name type="scientific">Affinibrenneria salicis</name>
    <dbReference type="NCBI Taxonomy" id="2590031"/>
    <lineage>
        <taxon>Bacteria</taxon>
        <taxon>Pseudomonadati</taxon>
        <taxon>Pseudomonadota</taxon>
        <taxon>Gammaproteobacteria</taxon>
        <taxon>Enterobacterales</taxon>
        <taxon>Pectobacteriaceae</taxon>
        <taxon>Affinibrenneria</taxon>
    </lineage>
</organism>
<proteinExistence type="predicted"/>
<comment type="caution">
    <text evidence="1">The sequence shown here is derived from an EMBL/GenBank/DDBJ whole genome shotgun (WGS) entry which is preliminary data.</text>
</comment>
<accession>A0A5J5FYT4</accession>
<dbReference type="PANTHER" id="PTHR32305:SF15">
    <property type="entry name" value="PROTEIN RHSA-RELATED"/>
    <property type="match status" value="1"/>
</dbReference>
<dbReference type="Pfam" id="PF13151">
    <property type="entry name" value="DUF3990"/>
    <property type="match status" value="1"/>
</dbReference>
<dbReference type="EMBL" id="VYKJ01000007">
    <property type="protein sequence ID" value="KAA8999059.1"/>
    <property type="molecule type" value="Genomic_DNA"/>
</dbReference>
<dbReference type="Proteomes" id="UP000335415">
    <property type="component" value="Unassembled WGS sequence"/>
</dbReference>
<dbReference type="InterPro" id="IPR022385">
    <property type="entry name" value="Rhs_assc_core"/>
</dbReference>
<evidence type="ECO:0000313" key="2">
    <source>
        <dbReference type="Proteomes" id="UP000335415"/>
    </source>
</evidence>
<dbReference type="NCBIfam" id="TIGR03696">
    <property type="entry name" value="Rhs_assc_core"/>
    <property type="match status" value="1"/>
</dbReference>
<dbReference type="InterPro" id="IPR025051">
    <property type="entry name" value="DUF3990"/>
</dbReference>
<dbReference type="OrthoDB" id="6043530at2"/>
<dbReference type="Gene3D" id="2.180.10.10">
    <property type="entry name" value="RHS repeat-associated core"/>
    <property type="match status" value="1"/>
</dbReference>